<dbReference type="NCBIfam" id="TIGR01640">
    <property type="entry name" value="F_box_assoc_1"/>
    <property type="match status" value="1"/>
</dbReference>
<evidence type="ECO:0000313" key="2">
    <source>
        <dbReference type="EnsemblPlants" id="AUR62037003-RA:cds"/>
    </source>
</evidence>
<dbReference type="Gramene" id="AUR62037003-RA">
    <property type="protein sequence ID" value="AUR62037003-RA:cds"/>
    <property type="gene ID" value="AUR62037003"/>
</dbReference>
<dbReference type="OMA" id="VERPICY"/>
<dbReference type="PANTHER" id="PTHR31672:SF13">
    <property type="entry name" value="F-BOX PROTEIN CPR30-LIKE"/>
    <property type="match status" value="1"/>
</dbReference>
<dbReference type="InterPro" id="IPR050796">
    <property type="entry name" value="SCF_F-box_component"/>
</dbReference>
<protein>
    <recommendedName>
        <fullName evidence="1">F-box associated beta-propeller type 1 domain-containing protein</fullName>
    </recommendedName>
</protein>
<dbReference type="PANTHER" id="PTHR31672">
    <property type="entry name" value="BNACNNG10540D PROTEIN"/>
    <property type="match status" value="1"/>
</dbReference>
<dbReference type="InterPro" id="IPR011043">
    <property type="entry name" value="Gal_Oxase/kelch_b-propeller"/>
</dbReference>
<keyword evidence="3" id="KW-1185">Reference proteome</keyword>
<reference evidence="2" key="1">
    <citation type="journal article" date="2017" name="Nature">
        <title>The genome of Chenopodium quinoa.</title>
        <authorList>
            <person name="Jarvis D.E."/>
            <person name="Ho Y.S."/>
            <person name="Lightfoot D.J."/>
            <person name="Schmoeckel S.M."/>
            <person name="Li B."/>
            <person name="Borm T.J.A."/>
            <person name="Ohyanagi H."/>
            <person name="Mineta K."/>
            <person name="Michell C.T."/>
            <person name="Saber N."/>
            <person name="Kharbatia N.M."/>
            <person name="Rupper R.R."/>
            <person name="Sharp A.R."/>
            <person name="Dally N."/>
            <person name="Boughton B.A."/>
            <person name="Woo Y.H."/>
            <person name="Gao G."/>
            <person name="Schijlen E.G.W.M."/>
            <person name="Guo X."/>
            <person name="Momin A.A."/>
            <person name="Negrao S."/>
            <person name="Al-Babili S."/>
            <person name="Gehring C."/>
            <person name="Roessner U."/>
            <person name="Jung C."/>
            <person name="Murphy K."/>
            <person name="Arold S.T."/>
            <person name="Gojobori T."/>
            <person name="van der Linden C.G."/>
            <person name="van Loo E.N."/>
            <person name="Jellen E.N."/>
            <person name="Maughan P.J."/>
            <person name="Tester M."/>
        </authorList>
    </citation>
    <scope>NUCLEOTIDE SEQUENCE [LARGE SCALE GENOMIC DNA]</scope>
    <source>
        <strain evidence="2">cv. PI 614886</strain>
    </source>
</reference>
<dbReference type="EnsemblPlants" id="AUR62037003-RA">
    <property type="protein sequence ID" value="AUR62037003-RA:cds"/>
    <property type="gene ID" value="AUR62037003"/>
</dbReference>
<organism evidence="2 3">
    <name type="scientific">Chenopodium quinoa</name>
    <name type="common">Quinoa</name>
    <dbReference type="NCBI Taxonomy" id="63459"/>
    <lineage>
        <taxon>Eukaryota</taxon>
        <taxon>Viridiplantae</taxon>
        <taxon>Streptophyta</taxon>
        <taxon>Embryophyta</taxon>
        <taxon>Tracheophyta</taxon>
        <taxon>Spermatophyta</taxon>
        <taxon>Magnoliopsida</taxon>
        <taxon>eudicotyledons</taxon>
        <taxon>Gunneridae</taxon>
        <taxon>Pentapetalae</taxon>
        <taxon>Caryophyllales</taxon>
        <taxon>Chenopodiaceae</taxon>
        <taxon>Chenopodioideae</taxon>
        <taxon>Atripliceae</taxon>
        <taxon>Chenopodium</taxon>
    </lineage>
</organism>
<evidence type="ECO:0000313" key="3">
    <source>
        <dbReference type="Proteomes" id="UP000596660"/>
    </source>
</evidence>
<evidence type="ECO:0000259" key="1">
    <source>
        <dbReference type="Pfam" id="PF07734"/>
    </source>
</evidence>
<accession>A0A803MXS3</accession>
<proteinExistence type="predicted"/>
<reference evidence="2" key="2">
    <citation type="submission" date="2021-03" db="UniProtKB">
        <authorList>
            <consortium name="EnsemblPlants"/>
        </authorList>
    </citation>
    <scope>IDENTIFICATION</scope>
</reference>
<dbReference type="InterPro" id="IPR017451">
    <property type="entry name" value="F-box-assoc_interact_dom"/>
</dbReference>
<feature type="domain" description="F-box associated beta-propeller type 1" evidence="1">
    <location>
        <begin position="3"/>
        <end position="155"/>
    </location>
</feature>
<dbReference type="AlphaFoldDB" id="A0A803MXS3"/>
<sequence>MFNFGFGYESISRDYRCVRIIRNFNVEMSSIESDVMVYSLKNDSWRKAASPSVPFDFDYHYANFVFLNDAIHWDGGFTFSENEANEPRPIVAFNLRDERFSTLPIPNVDSMDLAHMFVGVLDGSLCLSVSGLNSDTDLWVMKEYGAAGSWMKLFSFSKIYGYGGVERPICYSMSLKKLFVHITYWQVASVDLDTMEISNVKVVNFPRCTNAHVCVENLLMLRG</sequence>
<dbReference type="Proteomes" id="UP000596660">
    <property type="component" value="Unplaced"/>
</dbReference>
<dbReference type="SUPFAM" id="SSF50965">
    <property type="entry name" value="Galactose oxidase, central domain"/>
    <property type="match status" value="1"/>
</dbReference>
<dbReference type="Pfam" id="PF07734">
    <property type="entry name" value="FBA_1"/>
    <property type="match status" value="1"/>
</dbReference>
<dbReference type="InterPro" id="IPR006527">
    <property type="entry name" value="F-box-assoc_dom_typ1"/>
</dbReference>
<name>A0A803MXS3_CHEQI</name>